<dbReference type="PROSITE" id="PS51450">
    <property type="entry name" value="LRR"/>
    <property type="match status" value="1"/>
</dbReference>
<dbReference type="Pfam" id="PF00560">
    <property type="entry name" value="LRR_1"/>
    <property type="match status" value="1"/>
</dbReference>
<dbReference type="Proteomes" id="UP001558652">
    <property type="component" value="Unassembled WGS sequence"/>
</dbReference>
<proteinExistence type="predicted"/>
<evidence type="ECO:0000313" key="4">
    <source>
        <dbReference type="EMBL" id="KAL1124718.1"/>
    </source>
</evidence>
<dbReference type="PRINTS" id="PR00019">
    <property type="entry name" value="LEURICHRPT"/>
</dbReference>
<comment type="caution">
    <text evidence="4">The sequence shown here is derived from an EMBL/GenBank/DDBJ whole genome shotgun (WGS) entry which is preliminary data.</text>
</comment>
<evidence type="ECO:0000256" key="2">
    <source>
        <dbReference type="ARBA" id="ARBA00022737"/>
    </source>
</evidence>
<dbReference type="InterPro" id="IPR003591">
    <property type="entry name" value="Leu-rich_rpt_typical-subtyp"/>
</dbReference>
<sequence>MAVYQRFEAGSEKGGGGERLDLSGNDLCRVPDSLGLSWPGLRELDLSRNRLEAGPQALGPLSSLRSLRALSLAANALSALPQVVLALDNLTVLDLSDNDITYLPPELADLPW</sequence>
<gene>
    <name evidence="4" type="ORF">AAG570_001341</name>
</gene>
<dbReference type="InterPro" id="IPR032675">
    <property type="entry name" value="LRR_dom_sf"/>
</dbReference>
<dbReference type="Gene3D" id="3.80.10.10">
    <property type="entry name" value="Ribonuclease Inhibitor"/>
    <property type="match status" value="1"/>
</dbReference>
<keyword evidence="2" id="KW-0677">Repeat</keyword>
<name>A0ABD0YY08_9HEMI</name>
<dbReference type="EMBL" id="JBFDAA010000010">
    <property type="protein sequence ID" value="KAL1124718.1"/>
    <property type="molecule type" value="Genomic_DNA"/>
</dbReference>
<dbReference type="AlphaFoldDB" id="A0ABD0YY08"/>
<keyword evidence="1" id="KW-0433">Leucine-rich repeat</keyword>
<dbReference type="InterPro" id="IPR050216">
    <property type="entry name" value="LRR_domain-containing"/>
</dbReference>
<evidence type="ECO:0000256" key="3">
    <source>
        <dbReference type="SAM" id="MobiDB-lite"/>
    </source>
</evidence>
<evidence type="ECO:0000313" key="5">
    <source>
        <dbReference type="Proteomes" id="UP001558652"/>
    </source>
</evidence>
<dbReference type="PANTHER" id="PTHR48051">
    <property type="match status" value="1"/>
</dbReference>
<organism evidence="4 5">
    <name type="scientific">Ranatra chinensis</name>
    <dbReference type="NCBI Taxonomy" id="642074"/>
    <lineage>
        <taxon>Eukaryota</taxon>
        <taxon>Metazoa</taxon>
        <taxon>Ecdysozoa</taxon>
        <taxon>Arthropoda</taxon>
        <taxon>Hexapoda</taxon>
        <taxon>Insecta</taxon>
        <taxon>Pterygota</taxon>
        <taxon>Neoptera</taxon>
        <taxon>Paraneoptera</taxon>
        <taxon>Hemiptera</taxon>
        <taxon>Heteroptera</taxon>
        <taxon>Panheteroptera</taxon>
        <taxon>Nepomorpha</taxon>
        <taxon>Nepidae</taxon>
        <taxon>Ranatrinae</taxon>
        <taxon>Ranatra</taxon>
    </lineage>
</organism>
<feature type="compositionally biased region" description="Basic and acidic residues" evidence="3">
    <location>
        <begin position="9"/>
        <end position="21"/>
    </location>
</feature>
<dbReference type="SMART" id="SM00369">
    <property type="entry name" value="LRR_TYP"/>
    <property type="match status" value="3"/>
</dbReference>
<dbReference type="Pfam" id="PF13855">
    <property type="entry name" value="LRR_8"/>
    <property type="match status" value="1"/>
</dbReference>
<accession>A0ABD0YY08</accession>
<dbReference type="InterPro" id="IPR001611">
    <property type="entry name" value="Leu-rich_rpt"/>
</dbReference>
<feature type="region of interest" description="Disordered" evidence="3">
    <location>
        <begin position="1"/>
        <end position="22"/>
    </location>
</feature>
<protein>
    <submittedName>
        <fullName evidence="4">Uncharacterized protein</fullName>
    </submittedName>
</protein>
<evidence type="ECO:0000256" key="1">
    <source>
        <dbReference type="ARBA" id="ARBA00022614"/>
    </source>
</evidence>
<dbReference type="SUPFAM" id="SSF52075">
    <property type="entry name" value="Outer arm dynein light chain 1"/>
    <property type="match status" value="1"/>
</dbReference>
<reference evidence="4 5" key="1">
    <citation type="submission" date="2024-07" db="EMBL/GenBank/DDBJ databases">
        <title>Chromosome-level genome assembly of the water stick insect Ranatra chinensis (Heteroptera: Nepidae).</title>
        <authorList>
            <person name="Liu X."/>
        </authorList>
    </citation>
    <scope>NUCLEOTIDE SEQUENCE [LARGE SCALE GENOMIC DNA]</scope>
    <source>
        <strain evidence="4">Cailab_2021Rc</strain>
        <tissue evidence="4">Muscle</tissue>
    </source>
</reference>
<keyword evidence="5" id="KW-1185">Reference proteome</keyword>
<dbReference type="PANTHER" id="PTHR48051:SF1">
    <property type="entry name" value="RAS SUPPRESSOR PROTEIN 1"/>
    <property type="match status" value="1"/>
</dbReference>